<dbReference type="STRING" id="1122619.GCA_000373745_00441"/>
<keyword evidence="11" id="KW-1185">Reference proteome</keyword>
<dbReference type="InterPro" id="IPR002036">
    <property type="entry name" value="YbeY"/>
</dbReference>
<protein>
    <recommendedName>
        <fullName evidence="7">Endoribonuclease YbeY</fullName>
        <ecNumber evidence="7">3.1.-.-</ecNumber>
    </recommendedName>
</protein>
<evidence type="ECO:0000313" key="9">
    <source>
        <dbReference type="EMBL" id="SUA56802.1"/>
    </source>
</evidence>
<dbReference type="InterPro" id="IPR023091">
    <property type="entry name" value="MetalPrtase_cat_dom_sf_prd"/>
</dbReference>
<evidence type="ECO:0000313" key="11">
    <source>
        <dbReference type="Proteomes" id="UP000594903"/>
    </source>
</evidence>
<keyword evidence="7" id="KW-0690">Ribosome biogenesis</keyword>
<reference evidence="9 10" key="1">
    <citation type="submission" date="2018-06" db="EMBL/GenBank/DDBJ databases">
        <authorList>
            <consortium name="Pathogen Informatics"/>
            <person name="Doyle S."/>
        </authorList>
    </citation>
    <scope>NUCLEOTIDE SEQUENCE [LARGE SCALE GENOMIC DNA]</scope>
    <source>
        <strain evidence="9 10">NCTC11997</strain>
    </source>
</reference>
<dbReference type="SUPFAM" id="SSF55486">
    <property type="entry name" value="Metalloproteases ('zincins'), catalytic domain"/>
    <property type="match status" value="1"/>
</dbReference>
<feature type="binding site" evidence="7">
    <location>
        <position position="139"/>
    </location>
    <ligand>
        <name>Zn(2+)</name>
        <dbReference type="ChEBI" id="CHEBI:29105"/>
        <note>catalytic</note>
    </ligand>
</feature>
<sequence>MSNTSPFRAEQLHLIVQNESAHLVLNEELSEDTLHELSLKSIDIVSADYENDFEEIELTLRIVDEKEAQQLNRQYRHKDYPTNVLTFEYGTDESATLRADIVICAAVVQKEADEQNKAFAAHFKHLLVHGILHSLGFDHQNDEEADAMEALEIAILAHFLIKNPYI</sequence>
<dbReference type="EMBL" id="UGSB01000001">
    <property type="protein sequence ID" value="SUA56802.1"/>
    <property type="molecule type" value="Genomic_DNA"/>
</dbReference>
<keyword evidence="5 7" id="KW-0378">Hydrolase</keyword>
<evidence type="ECO:0000256" key="2">
    <source>
        <dbReference type="ARBA" id="ARBA00022722"/>
    </source>
</evidence>
<evidence type="ECO:0000256" key="3">
    <source>
        <dbReference type="ARBA" id="ARBA00022723"/>
    </source>
</evidence>
<evidence type="ECO:0000256" key="4">
    <source>
        <dbReference type="ARBA" id="ARBA00022759"/>
    </source>
</evidence>
<evidence type="ECO:0000256" key="5">
    <source>
        <dbReference type="ARBA" id="ARBA00022801"/>
    </source>
</evidence>
<keyword evidence="6 7" id="KW-0862">Zinc</keyword>
<dbReference type="AlphaFoldDB" id="A0A378XGQ5"/>
<dbReference type="Gene3D" id="3.40.390.30">
    <property type="entry name" value="Metalloproteases ('zincins'), catalytic domain"/>
    <property type="match status" value="1"/>
</dbReference>
<dbReference type="EC" id="3.1.-.-" evidence="7"/>
<feature type="binding site" evidence="7">
    <location>
        <position position="133"/>
    </location>
    <ligand>
        <name>Zn(2+)</name>
        <dbReference type="ChEBI" id="CHEBI:29105"/>
        <note>catalytic</note>
    </ligand>
</feature>
<dbReference type="GO" id="GO:0004222">
    <property type="term" value="F:metalloendopeptidase activity"/>
    <property type="evidence" value="ECO:0007669"/>
    <property type="project" value="InterPro"/>
</dbReference>
<dbReference type="OrthoDB" id="9807740at2"/>
<dbReference type="GO" id="GO:0008270">
    <property type="term" value="F:zinc ion binding"/>
    <property type="evidence" value="ECO:0007669"/>
    <property type="project" value="UniProtKB-UniRule"/>
</dbReference>
<evidence type="ECO:0000256" key="6">
    <source>
        <dbReference type="ARBA" id="ARBA00022833"/>
    </source>
</evidence>
<evidence type="ECO:0000313" key="10">
    <source>
        <dbReference type="Proteomes" id="UP000254603"/>
    </source>
</evidence>
<gene>
    <name evidence="7 8" type="primary">ybeY</name>
    <name evidence="8" type="ORF">I6G29_10620</name>
    <name evidence="9" type="ORF">NCTC11997_02187</name>
</gene>
<dbReference type="HAMAP" id="MF_00009">
    <property type="entry name" value="Endoribonucl_YbeY"/>
    <property type="match status" value="1"/>
</dbReference>
<proteinExistence type="inferred from homology"/>
<reference evidence="8 11" key="2">
    <citation type="submission" date="2020-12" db="EMBL/GenBank/DDBJ databases">
        <title>FDA dAtabase for Regulatory Grade micrObial Sequences (FDA-ARGOS): Supporting development and validation of Infectious Disease Dx tests.</title>
        <authorList>
            <person name="Sproer C."/>
            <person name="Gronow S."/>
            <person name="Severitt S."/>
            <person name="Schroder I."/>
            <person name="Tallon L."/>
            <person name="Sadzewicz L."/>
            <person name="Zhao X."/>
            <person name="Boylan J."/>
            <person name="Ott S."/>
            <person name="Bowen H."/>
            <person name="Vavikolanu K."/>
            <person name="Mehta A."/>
            <person name="Aluvathingal J."/>
            <person name="Nadendla S."/>
            <person name="Lowell S."/>
            <person name="Myers T."/>
            <person name="Yan Y."/>
            <person name="Sichtig H."/>
        </authorList>
    </citation>
    <scope>NUCLEOTIDE SEQUENCE [LARGE SCALE GENOMIC DNA]</scope>
    <source>
        <strain evidence="8 11">FDAARGOS_872</strain>
    </source>
</reference>
<dbReference type="Proteomes" id="UP000594903">
    <property type="component" value="Chromosome"/>
</dbReference>
<dbReference type="GO" id="GO:0004521">
    <property type="term" value="F:RNA endonuclease activity"/>
    <property type="evidence" value="ECO:0007669"/>
    <property type="project" value="UniProtKB-UniRule"/>
</dbReference>
<keyword evidence="7" id="KW-0698">rRNA processing</keyword>
<evidence type="ECO:0000313" key="8">
    <source>
        <dbReference type="EMBL" id="QPT39587.1"/>
    </source>
</evidence>
<feature type="binding site" evidence="7">
    <location>
        <position position="129"/>
    </location>
    <ligand>
        <name>Zn(2+)</name>
        <dbReference type="ChEBI" id="CHEBI:29105"/>
        <note>catalytic</note>
    </ligand>
</feature>
<dbReference type="PANTHER" id="PTHR46986">
    <property type="entry name" value="ENDORIBONUCLEASE YBEY, CHLOROPLASTIC"/>
    <property type="match status" value="1"/>
</dbReference>
<dbReference type="Proteomes" id="UP000254603">
    <property type="component" value="Unassembled WGS sequence"/>
</dbReference>
<keyword evidence="4 7" id="KW-0255">Endonuclease</keyword>
<keyword evidence="2 7" id="KW-0540">Nuclease</keyword>
<dbReference type="GO" id="GO:0005737">
    <property type="term" value="C:cytoplasm"/>
    <property type="evidence" value="ECO:0007669"/>
    <property type="project" value="UniProtKB-SubCell"/>
</dbReference>
<dbReference type="GO" id="GO:0006364">
    <property type="term" value="P:rRNA processing"/>
    <property type="evidence" value="ECO:0007669"/>
    <property type="project" value="UniProtKB-UniRule"/>
</dbReference>
<comment type="cofactor">
    <cofactor evidence="7">
        <name>Zn(2+)</name>
        <dbReference type="ChEBI" id="CHEBI:29105"/>
    </cofactor>
    <text evidence="7">Binds 1 zinc ion.</text>
</comment>
<dbReference type="EMBL" id="CP065725">
    <property type="protein sequence ID" value="QPT39587.1"/>
    <property type="molecule type" value="Genomic_DNA"/>
</dbReference>
<keyword evidence="7" id="KW-0963">Cytoplasm</keyword>
<accession>A0A378XGQ5</accession>
<comment type="subcellular location">
    <subcellularLocation>
        <location evidence="7">Cytoplasm</location>
    </subcellularLocation>
</comment>
<dbReference type="PANTHER" id="PTHR46986:SF1">
    <property type="entry name" value="ENDORIBONUCLEASE YBEY, CHLOROPLASTIC"/>
    <property type="match status" value="1"/>
</dbReference>
<comment type="similarity">
    <text evidence="1 7">Belongs to the endoribonuclease YbeY family.</text>
</comment>
<keyword evidence="3 7" id="KW-0479">Metal-binding</keyword>
<dbReference type="NCBIfam" id="TIGR00043">
    <property type="entry name" value="rRNA maturation RNase YbeY"/>
    <property type="match status" value="1"/>
</dbReference>
<comment type="function">
    <text evidence="7">Single strand-specific metallo-endoribonuclease involved in late-stage 70S ribosome quality control and in maturation of the 3' terminus of the 16S rRNA.</text>
</comment>
<organism evidence="9 10">
    <name type="scientific">Oligella ureolytica</name>
    <dbReference type="NCBI Taxonomy" id="90244"/>
    <lineage>
        <taxon>Bacteria</taxon>
        <taxon>Pseudomonadati</taxon>
        <taxon>Pseudomonadota</taxon>
        <taxon>Betaproteobacteria</taxon>
        <taxon>Burkholderiales</taxon>
        <taxon>Alcaligenaceae</taxon>
        <taxon>Oligella</taxon>
    </lineage>
</organism>
<dbReference type="RefSeq" id="WP_018573618.1">
    <property type="nucleotide sequence ID" value="NZ_CP065725.1"/>
</dbReference>
<evidence type="ECO:0000256" key="1">
    <source>
        <dbReference type="ARBA" id="ARBA00010875"/>
    </source>
</evidence>
<dbReference type="Pfam" id="PF02130">
    <property type="entry name" value="YbeY"/>
    <property type="match status" value="1"/>
</dbReference>
<evidence type="ECO:0000256" key="7">
    <source>
        <dbReference type="HAMAP-Rule" id="MF_00009"/>
    </source>
</evidence>
<name>A0A378XGQ5_9BURK</name>